<protein>
    <submittedName>
        <fullName evidence="1">Uncharacterized protein</fullName>
    </submittedName>
</protein>
<name>A0ABT0LGV2_9GAMM</name>
<dbReference type="EMBL" id="JAKIKS010000116">
    <property type="protein sequence ID" value="MCL1126931.1"/>
    <property type="molecule type" value="Genomic_DNA"/>
</dbReference>
<comment type="caution">
    <text evidence="1">The sequence shown here is derived from an EMBL/GenBank/DDBJ whole genome shotgun (WGS) entry which is preliminary data.</text>
</comment>
<sequence>MPEFGLVTASREIVETRPIENQSQENTNMTNWRNPLGVLTNAAWSSVNLAMNVGGTALSVGKFAATTAATGLMLTVPYQLGALASPATFIFSSIPTVQNVLMGYDTSLTSLFSEETKNNYPGLTNAIGKLPAYLTYVPSIVAVGVMLGTLQPILIPLITPHVGPMVAGYIATGIPLVTNFAQQIAPYTSYAPILLASFSSSLCLYKGLHEIRESISGLMTSYSARAHQNTEVTTLNA</sequence>
<dbReference type="RefSeq" id="WP_248942341.1">
    <property type="nucleotide sequence ID" value="NZ_JAKIKS010000116.1"/>
</dbReference>
<reference evidence="1 2" key="1">
    <citation type="submission" date="2022-01" db="EMBL/GenBank/DDBJ databases">
        <title>Whole genome-based taxonomy of the Shewanellaceae.</title>
        <authorList>
            <person name="Martin-Rodriguez A.J."/>
        </authorList>
    </citation>
    <scope>NUCLEOTIDE SEQUENCE [LARGE SCALE GENOMIC DNA]</scope>
    <source>
        <strain evidence="1 2">DSM 17177</strain>
    </source>
</reference>
<organism evidence="1 2">
    <name type="scientific">Shewanella surugensis</name>
    <dbReference type="NCBI Taxonomy" id="212020"/>
    <lineage>
        <taxon>Bacteria</taxon>
        <taxon>Pseudomonadati</taxon>
        <taxon>Pseudomonadota</taxon>
        <taxon>Gammaproteobacteria</taxon>
        <taxon>Alteromonadales</taxon>
        <taxon>Shewanellaceae</taxon>
        <taxon>Shewanella</taxon>
    </lineage>
</organism>
<keyword evidence="2" id="KW-1185">Reference proteome</keyword>
<proteinExistence type="predicted"/>
<dbReference type="Proteomes" id="UP001203423">
    <property type="component" value="Unassembled WGS sequence"/>
</dbReference>
<evidence type="ECO:0000313" key="2">
    <source>
        <dbReference type="Proteomes" id="UP001203423"/>
    </source>
</evidence>
<accession>A0ABT0LGV2</accession>
<evidence type="ECO:0000313" key="1">
    <source>
        <dbReference type="EMBL" id="MCL1126931.1"/>
    </source>
</evidence>
<gene>
    <name evidence="1" type="ORF">L2764_21245</name>
</gene>